<dbReference type="Pfam" id="PF03120">
    <property type="entry name" value="OB_DNA_ligase"/>
    <property type="match status" value="1"/>
</dbReference>
<keyword evidence="5 7" id="KW-0234">DNA repair</keyword>
<reference evidence="9 10" key="1">
    <citation type="submission" date="2020-08" db="EMBL/GenBank/DDBJ databases">
        <authorList>
            <person name="Criscuolo A."/>
        </authorList>
    </citation>
    <scope>NUCLEOTIDE SEQUENCE [LARGE SCALE GENOMIC DNA]</scope>
    <source>
        <strain evidence="9">CIP111764</strain>
    </source>
</reference>
<evidence type="ECO:0000256" key="2">
    <source>
        <dbReference type="ARBA" id="ARBA00022705"/>
    </source>
</evidence>
<dbReference type="InterPro" id="IPR010994">
    <property type="entry name" value="RuvA_2-like"/>
</dbReference>
<evidence type="ECO:0000256" key="4">
    <source>
        <dbReference type="ARBA" id="ARBA00023027"/>
    </source>
</evidence>
<protein>
    <recommendedName>
        <fullName evidence="7">DNA ligase B</fullName>
        <ecNumber evidence="7">6.5.1.2</ecNumber>
    </recommendedName>
    <alternativeName>
        <fullName evidence="7">Polydeoxyribonucleotide synthase [NAD(+)] B</fullName>
    </alternativeName>
</protein>
<accession>A0A7U7EQ45</accession>
<evidence type="ECO:0000256" key="5">
    <source>
        <dbReference type="ARBA" id="ARBA00023204"/>
    </source>
</evidence>
<dbReference type="Pfam" id="PF01653">
    <property type="entry name" value="DNA_ligase_aden"/>
    <property type="match status" value="1"/>
</dbReference>
<feature type="active site" description="N6-AMP-lysine intermediate" evidence="7">
    <location>
        <position position="141"/>
    </location>
</feature>
<keyword evidence="1 7" id="KW-0436">Ligase</keyword>
<dbReference type="InterPro" id="IPR013840">
    <property type="entry name" value="DNAligase_N"/>
</dbReference>
<dbReference type="SMART" id="SM00532">
    <property type="entry name" value="LIGANc"/>
    <property type="match status" value="1"/>
</dbReference>
<dbReference type="InterPro" id="IPR020923">
    <property type="entry name" value="DNA_ligase_B"/>
</dbReference>
<dbReference type="EC" id="6.5.1.2" evidence="7"/>
<dbReference type="Gene3D" id="3.30.470.30">
    <property type="entry name" value="DNA ligase/mRNA capping enzyme"/>
    <property type="match status" value="1"/>
</dbReference>
<dbReference type="SUPFAM" id="SSF50249">
    <property type="entry name" value="Nucleic acid-binding proteins"/>
    <property type="match status" value="1"/>
</dbReference>
<feature type="domain" description="NAD-dependent DNA ligase N-terminal" evidence="8">
    <location>
        <begin position="44"/>
        <end position="443"/>
    </location>
</feature>
<dbReference type="Gene3D" id="1.10.150.20">
    <property type="entry name" value="5' to 3' exonuclease, C-terminal subdomain"/>
    <property type="match status" value="1"/>
</dbReference>
<dbReference type="InterPro" id="IPR013839">
    <property type="entry name" value="DNAligase_adenylation"/>
</dbReference>
<dbReference type="PANTHER" id="PTHR47810">
    <property type="entry name" value="DNA LIGASE"/>
    <property type="match status" value="1"/>
</dbReference>
<dbReference type="PROSITE" id="PS01056">
    <property type="entry name" value="DNA_LIGASE_N2"/>
    <property type="match status" value="1"/>
</dbReference>
<dbReference type="RefSeq" id="WP_187671925.1">
    <property type="nucleotide sequence ID" value="NZ_CAJFCI010000057.1"/>
</dbReference>
<dbReference type="AlphaFoldDB" id="A0A7U7EQ45"/>
<comment type="caution">
    <text evidence="9">The sequence shown here is derived from an EMBL/GenBank/DDBJ whole genome shotgun (WGS) entry which is preliminary data.</text>
</comment>
<evidence type="ECO:0000256" key="1">
    <source>
        <dbReference type="ARBA" id="ARBA00022598"/>
    </source>
</evidence>
<comment type="catalytic activity">
    <reaction evidence="6 7">
        <text>NAD(+) + (deoxyribonucleotide)n-3'-hydroxyl + 5'-phospho-(deoxyribonucleotide)m = (deoxyribonucleotide)n+m + AMP + beta-nicotinamide D-nucleotide.</text>
        <dbReference type="EC" id="6.5.1.2"/>
    </reaction>
</comment>
<dbReference type="Pfam" id="PF14520">
    <property type="entry name" value="HHH_5"/>
    <property type="match status" value="1"/>
</dbReference>
<comment type="similarity">
    <text evidence="7">Belongs to the NAD-dependent DNA ligase family. LigB subfamily.</text>
</comment>
<dbReference type="HAMAP" id="MF_01587">
    <property type="entry name" value="DNA_ligase_B"/>
    <property type="match status" value="1"/>
</dbReference>
<comment type="function">
    <text evidence="7">Catalyzes the formation of phosphodiester linkages between 5'-phosphoryl and 3'-hydroxyl groups in double-stranded DNA using NAD as a coenzyme and as the energy source for the reaction.</text>
</comment>
<dbReference type="Gene3D" id="1.10.287.610">
    <property type="entry name" value="Helix hairpin bin"/>
    <property type="match status" value="1"/>
</dbReference>
<keyword evidence="10" id="KW-1185">Reference proteome</keyword>
<keyword evidence="3 7" id="KW-0227">DNA damage</keyword>
<organism evidence="9 10">
    <name type="scientific">Zestomonas carbonaria</name>
    <dbReference type="NCBI Taxonomy" id="2762745"/>
    <lineage>
        <taxon>Bacteria</taxon>
        <taxon>Pseudomonadati</taxon>
        <taxon>Pseudomonadota</taxon>
        <taxon>Gammaproteobacteria</taxon>
        <taxon>Pseudomonadales</taxon>
        <taxon>Pseudomonadaceae</taxon>
        <taxon>Zestomonas</taxon>
    </lineage>
</organism>
<dbReference type="GO" id="GO:0003911">
    <property type="term" value="F:DNA ligase (NAD+) activity"/>
    <property type="evidence" value="ECO:0007669"/>
    <property type="project" value="UniProtKB-UniRule"/>
</dbReference>
<dbReference type="GO" id="GO:0006281">
    <property type="term" value="P:DNA repair"/>
    <property type="evidence" value="ECO:0007669"/>
    <property type="project" value="UniProtKB-KW"/>
</dbReference>
<dbReference type="GO" id="GO:0006260">
    <property type="term" value="P:DNA replication"/>
    <property type="evidence" value="ECO:0007669"/>
    <property type="project" value="UniProtKB-KW"/>
</dbReference>
<evidence type="ECO:0000256" key="6">
    <source>
        <dbReference type="ARBA" id="ARBA00034005"/>
    </source>
</evidence>
<dbReference type="Gene3D" id="2.40.50.140">
    <property type="entry name" value="Nucleic acid-binding proteins"/>
    <property type="match status" value="1"/>
</dbReference>
<gene>
    <name evidence="7 9" type="primary">ligB</name>
    <name evidence="9" type="ORF">PSEWESI4_02899</name>
</gene>
<dbReference type="InterPro" id="IPR050326">
    <property type="entry name" value="NAD_dep_DNA_ligaseB"/>
</dbReference>
<keyword evidence="2 7" id="KW-0235">DNA replication</keyword>
<dbReference type="EMBL" id="CAJFCI010000057">
    <property type="protein sequence ID" value="CAD5108607.1"/>
    <property type="molecule type" value="Genomic_DNA"/>
</dbReference>
<dbReference type="InterPro" id="IPR033136">
    <property type="entry name" value="DNA_ligase_CS"/>
</dbReference>
<dbReference type="SUPFAM" id="SSF47781">
    <property type="entry name" value="RuvA domain 2-like"/>
    <property type="match status" value="1"/>
</dbReference>
<dbReference type="Proteomes" id="UP000583387">
    <property type="component" value="Unassembled WGS sequence"/>
</dbReference>
<dbReference type="SUPFAM" id="SSF56091">
    <property type="entry name" value="DNA ligase/mRNA capping enzyme, catalytic domain"/>
    <property type="match status" value="1"/>
</dbReference>
<evidence type="ECO:0000313" key="9">
    <source>
        <dbReference type="EMBL" id="CAD5108607.1"/>
    </source>
</evidence>
<evidence type="ECO:0000256" key="7">
    <source>
        <dbReference type="HAMAP-Rule" id="MF_01587"/>
    </source>
</evidence>
<dbReference type="NCBIfam" id="NF005987">
    <property type="entry name" value="PRK08097.1"/>
    <property type="match status" value="1"/>
</dbReference>
<name>A0A7U7EQ45_9GAMM</name>
<evidence type="ECO:0000259" key="8">
    <source>
        <dbReference type="SMART" id="SM00532"/>
    </source>
</evidence>
<evidence type="ECO:0000313" key="10">
    <source>
        <dbReference type="Proteomes" id="UP000583387"/>
    </source>
</evidence>
<evidence type="ECO:0000256" key="3">
    <source>
        <dbReference type="ARBA" id="ARBA00022763"/>
    </source>
</evidence>
<dbReference type="PANTHER" id="PTHR47810:SF1">
    <property type="entry name" value="DNA LIGASE B"/>
    <property type="match status" value="1"/>
</dbReference>
<sequence>MGRSRCVITAPEKPQFLKAWIAILFYPVTLAAWATPCPDWPEPRAVEEIAALDRQLAEWDDAYHRQGRSLIADELYDQARTRLEHWRSCFAEAAPATTDPLAGSGGPVDHPVAQTGLRKLADENAVRVWIEPREDLWIQPKVDGVAVTLVYRQGRLRQAISRGDGRSGQDWTANARRLPAIPRQLATDRELILQGELYWRLEDHVQARDGGRGARGKVAGLMARRHLDNAQAAGIGLFVWDWANGPAQMDERLETLNALGFSDSRTYSQPLTDLVAASHWRRHWYESPLPFASDGVVLRQGRRPPASSWRAELPHWAAAWKYPVSQALAMVQEVEFAIGRSGRITPVLHLQPVRLDDRRISRVSLGSLQRWQQLDIRPGDQVAIQLAGLTIPRLDNVVWRARERSPLQVPQADAYHALSCWRPGTLCDGQFQARLNWLGSKQGLDLPGVGPGTWNKLLQAGQLDGLLDWLDLSEAQLRTVPGLGERSAANLHQAFRLARQRPFKQWLLALGAPPGSTEERTTNWHDLASRSRAEWLRQPGVGARRAEQLLAFFQHPEVRLLAQQLADTGIAGFQLPAHSGFAPDQ</sequence>
<dbReference type="InterPro" id="IPR012340">
    <property type="entry name" value="NA-bd_OB-fold"/>
</dbReference>
<proteinExistence type="inferred from homology"/>
<dbReference type="InterPro" id="IPR004150">
    <property type="entry name" value="NAD_DNA_ligase_OB"/>
</dbReference>
<keyword evidence="4 7" id="KW-0520">NAD</keyword>